<dbReference type="RefSeq" id="WP_198767405.1">
    <property type="nucleotide sequence ID" value="NZ_JAEACF010000001.1"/>
</dbReference>
<keyword evidence="3" id="KW-1185">Reference proteome</keyword>
<dbReference type="EMBL" id="JBEPMP010000001">
    <property type="protein sequence ID" value="MET3728282.1"/>
    <property type="molecule type" value="Genomic_DNA"/>
</dbReference>
<organism evidence="2 3">
    <name type="scientific">Fictibacillus halophilus</name>
    <dbReference type="NCBI Taxonomy" id="1610490"/>
    <lineage>
        <taxon>Bacteria</taxon>
        <taxon>Bacillati</taxon>
        <taxon>Bacillota</taxon>
        <taxon>Bacilli</taxon>
        <taxon>Bacillales</taxon>
        <taxon>Fictibacillaceae</taxon>
        <taxon>Fictibacillus</taxon>
    </lineage>
</organism>
<gene>
    <name evidence="2" type="ORF">ABID52_001863</name>
</gene>
<evidence type="ECO:0000256" key="1">
    <source>
        <dbReference type="SAM" id="Phobius"/>
    </source>
</evidence>
<name>A0ABV2LL96_9BACL</name>
<evidence type="ECO:0000313" key="3">
    <source>
        <dbReference type="Proteomes" id="UP001549097"/>
    </source>
</evidence>
<keyword evidence="1" id="KW-0812">Transmembrane</keyword>
<feature type="transmembrane region" description="Helical" evidence="1">
    <location>
        <begin position="6"/>
        <end position="39"/>
    </location>
</feature>
<keyword evidence="1" id="KW-1133">Transmembrane helix</keyword>
<evidence type="ECO:0000313" key="2">
    <source>
        <dbReference type="EMBL" id="MET3728282.1"/>
    </source>
</evidence>
<sequence length="45" mass="4783">MKREDVVIYGCVILGAGVGLIIDQAFAGVLIGLGTGYLLKTFIRK</sequence>
<comment type="caution">
    <text evidence="2">The sequence shown here is derived from an EMBL/GenBank/DDBJ whole genome shotgun (WGS) entry which is preliminary data.</text>
</comment>
<keyword evidence="1" id="KW-0472">Membrane</keyword>
<reference evidence="2 3" key="1">
    <citation type="submission" date="2024-06" db="EMBL/GenBank/DDBJ databases">
        <title>Genomic Encyclopedia of Type Strains, Phase IV (KMG-IV): sequencing the most valuable type-strain genomes for metagenomic binning, comparative biology and taxonomic classification.</title>
        <authorList>
            <person name="Goeker M."/>
        </authorList>
    </citation>
    <scope>NUCLEOTIDE SEQUENCE [LARGE SCALE GENOMIC DNA]</scope>
    <source>
        <strain evidence="2 3">DSM 100124</strain>
    </source>
</reference>
<dbReference type="Proteomes" id="UP001549097">
    <property type="component" value="Unassembled WGS sequence"/>
</dbReference>
<proteinExistence type="predicted"/>
<accession>A0ABV2LL96</accession>
<protein>
    <submittedName>
        <fullName evidence="2">F0F1-type ATP synthase assembly protein I</fullName>
    </submittedName>
</protein>